<comment type="caution">
    <text evidence="1">The sequence shown here is derived from an EMBL/GenBank/DDBJ whole genome shotgun (WGS) entry which is preliminary data.</text>
</comment>
<evidence type="ECO:0000313" key="1">
    <source>
        <dbReference type="EMBL" id="KAH7834421.1"/>
    </source>
</evidence>
<accession>A0ACB7X0Y9</accession>
<dbReference type="Proteomes" id="UP000828048">
    <property type="component" value="Chromosome 2"/>
</dbReference>
<organism evidence="1 2">
    <name type="scientific">Vaccinium darrowii</name>
    <dbReference type="NCBI Taxonomy" id="229202"/>
    <lineage>
        <taxon>Eukaryota</taxon>
        <taxon>Viridiplantae</taxon>
        <taxon>Streptophyta</taxon>
        <taxon>Embryophyta</taxon>
        <taxon>Tracheophyta</taxon>
        <taxon>Spermatophyta</taxon>
        <taxon>Magnoliopsida</taxon>
        <taxon>eudicotyledons</taxon>
        <taxon>Gunneridae</taxon>
        <taxon>Pentapetalae</taxon>
        <taxon>asterids</taxon>
        <taxon>Ericales</taxon>
        <taxon>Ericaceae</taxon>
        <taxon>Vaccinioideae</taxon>
        <taxon>Vaccinieae</taxon>
        <taxon>Vaccinium</taxon>
    </lineage>
</organism>
<keyword evidence="2" id="KW-1185">Reference proteome</keyword>
<reference evidence="1 2" key="1">
    <citation type="journal article" date="2021" name="Hortic Res">
        <title>High-quality reference genome and annotation aids understanding of berry development for evergreen blueberry (Vaccinium darrowii).</title>
        <authorList>
            <person name="Yu J."/>
            <person name="Hulse-Kemp A.M."/>
            <person name="Babiker E."/>
            <person name="Staton M."/>
        </authorList>
    </citation>
    <scope>NUCLEOTIDE SEQUENCE [LARGE SCALE GENOMIC DNA]</scope>
    <source>
        <strain evidence="2">cv. NJ 8807/NJ 8810</strain>
        <tissue evidence="1">Young leaf</tissue>
    </source>
</reference>
<gene>
    <name evidence="1" type="ORF">Vadar_015802</name>
</gene>
<sequence length="264" mass="29846">MDEEVKSKKSRETGTFTAEAWKRIRSELKKQTGYPYTKEQLKNKYNALRALFNSFNSLKANTGVGWDSTLLTITALDDVWARLFKVNKQARSFKKKGMPYYHELCRIFGDMSATGVHAYPSNKAPSSTDSSDPEFQFKDEPEVESEGSKVKSNGKRKRKDSFAANISTILSQFAENGKRRVDVLEKQLHGSLTGYSGVSGSASIGEMGLGPLVAGMAQCQALLNTMEDLDEDSYNKVLQKLHDDVLWRQIFMDMPKQRRFAWIK</sequence>
<evidence type="ECO:0000313" key="2">
    <source>
        <dbReference type="Proteomes" id="UP000828048"/>
    </source>
</evidence>
<protein>
    <submittedName>
        <fullName evidence="1">Uncharacterized protein</fullName>
    </submittedName>
</protein>
<dbReference type="EMBL" id="CM037152">
    <property type="protein sequence ID" value="KAH7834421.1"/>
    <property type="molecule type" value="Genomic_DNA"/>
</dbReference>
<name>A0ACB7X0Y9_9ERIC</name>
<proteinExistence type="predicted"/>